<dbReference type="PANTHER" id="PTHR30461">
    <property type="entry name" value="DNA-INVERTASE FROM LAMBDOID PROPHAGE"/>
    <property type="match status" value="1"/>
</dbReference>
<dbReference type="PROSITE" id="PS00398">
    <property type="entry name" value="RECOMBINASES_2"/>
    <property type="match status" value="1"/>
</dbReference>
<dbReference type="GO" id="GO:0015074">
    <property type="term" value="P:DNA integration"/>
    <property type="evidence" value="ECO:0007669"/>
    <property type="project" value="UniProtKB-KW"/>
</dbReference>
<dbReference type="PROSITE" id="PS51736">
    <property type="entry name" value="RECOMBINASES_3"/>
    <property type="match status" value="1"/>
</dbReference>
<organism evidence="8 9">
    <name type="scientific">Agromyces luteolus</name>
    <dbReference type="NCBI Taxonomy" id="88373"/>
    <lineage>
        <taxon>Bacteria</taxon>
        <taxon>Bacillati</taxon>
        <taxon>Actinomycetota</taxon>
        <taxon>Actinomycetes</taxon>
        <taxon>Micrococcales</taxon>
        <taxon>Microbacteriaceae</taxon>
        <taxon>Agromyces</taxon>
    </lineage>
</organism>
<evidence type="ECO:0000256" key="6">
    <source>
        <dbReference type="PROSITE-ProRule" id="PRU10137"/>
    </source>
</evidence>
<proteinExistence type="inferred from homology"/>
<evidence type="ECO:0000313" key="8">
    <source>
        <dbReference type="EMBL" id="MUN06848.1"/>
    </source>
</evidence>
<reference evidence="8 9" key="1">
    <citation type="submission" date="2019-11" db="EMBL/GenBank/DDBJ databases">
        <title>Agromyces kandeliae sp. nov., isolated from mangrove soil.</title>
        <authorList>
            <person name="Wang R."/>
        </authorList>
    </citation>
    <scope>NUCLEOTIDE SEQUENCE [LARGE SCALE GENOMIC DNA]</scope>
    <source>
        <strain evidence="8 9">JCM 11431</strain>
    </source>
</reference>
<dbReference type="Proteomes" id="UP000480122">
    <property type="component" value="Unassembled WGS sequence"/>
</dbReference>
<dbReference type="InterPro" id="IPR050639">
    <property type="entry name" value="SSR_resolvase"/>
</dbReference>
<evidence type="ECO:0000259" key="7">
    <source>
        <dbReference type="PROSITE" id="PS51736"/>
    </source>
</evidence>
<accession>A0A7C9HH79</accession>
<keyword evidence="9" id="KW-1185">Reference proteome</keyword>
<gene>
    <name evidence="8" type="ORF">GLX25_06920</name>
</gene>
<keyword evidence="4" id="KW-0233">DNA recombination</keyword>
<dbReference type="RefSeq" id="WP_155841579.1">
    <property type="nucleotide sequence ID" value="NZ_BAAAIA010000004.1"/>
</dbReference>
<sequence>MNEMLIGYARVSTHDQDLTMQRAALERLGVTPDRIYTDQGQTGRNRDRPGLRLAMAACRDGDTFVVTKLDRLARSLRDARDIVDELTAKNVKLNVGGSLHDPNDPVGRLLFNVLAMVAEFESDLIRARTREGMQLARAKGRLHGRVPKLSAAQQALLVQVHRGGTHTIVELSQIFKVSRSTEYRTIHRNDA</sequence>
<dbReference type="PROSITE" id="PS00397">
    <property type="entry name" value="RECOMBINASES_1"/>
    <property type="match status" value="1"/>
</dbReference>
<protein>
    <submittedName>
        <fullName evidence="8">Helix-turn-helix domain-containing protein</fullName>
    </submittedName>
</protein>
<dbReference type="GO" id="GO:0003677">
    <property type="term" value="F:DNA binding"/>
    <property type="evidence" value="ECO:0007669"/>
    <property type="project" value="UniProtKB-KW"/>
</dbReference>
<dbReference type="EMBL" id="WODA01000010">
    <property type="protein sequence ID" value="MUN06848.1"/>
    <property type="molecule type" value="Genomic_DNA"/>
</dbReference>
<dbReference type="Gene3D" id="3.40.50.1390">
    <property type="entry name" value="Resolvase, N-terminal catalytic domain"/>
    <property type="match status" value="1"/>
</dbReference>
<dbReference type="SUPFAM" id="SSF53041">
    <property type="entry name" value="Resolvase-like"/>
    <property type="match status" value="1"/>
</dbReference>
<evidence type="ECO:0000256" key="5">
    <source>
        <dbReference type="PIRSR" id="PIRSR606118-50"/>
    </source>
</evidence>
<keyword evidence="2" id="KW-0229">DNA integration</keyword>
<dbReference type="CDD" id="cd03768">
    <property type="entry name" value="SR_ResInv"/>
    <property type="match status" value="1"/>
</dbReference>
<dbReference type="SMART" id="SM00857">
    <property type="entry name" value="Resolvase"/>
    <property type="match status" value="1"/>
</dbReference>
<dbReference type="AlphaFoldDB" id="A0A7C9HH79"/>
<dbReference type="OrthoDB" id="128993at2"/>
<feature type="domain" description="Resolvase/invertase-type recombinase catalytic" evidence="7">
    <location>
        <begin position="4"/>
        <end position="140"/>
    </location>
</feature>
<dbReference type="InterPro" id="IPR006119">
    <property type="entry name" value="Resolv_N"/>
</dbReference>
<dbReference type="InterPro" id="IPR036162">
    <property type="entry name" value="Resolvase-like_N_sf"/>
</dbReference>
<comment type="caution">
    <text evidence="8">The sequence shown here is derived from an EMBL/GenBank/DDBJ whole genome shotgun (WGS) entry which is preliminary data.</text>
</comment>
<dbReference type="InterPro" id="IPR006120">
    <property type="entry name" value="Resolvase_HTH_dom"/>
</dbReference>
<dbReference type="Pfam" id="PF02796">
    <property type="entry name" value="HTH_7"/>
    <property type="match status" value="1"/>
</dbReference>
<evidence type="ECO:0000256" key="2">
    <source>
        <dbReference type="ARBA" id="ARBA00022908"/>
    </source>
</evidence>
<dbReference type="GO" id="GO:0000150">
    <property type="term" value="F:DNA strand exchange activity"/>
    <property type="evidence" value="ECO:0007669"/>
    <property type="project" value="InterPro"/>
</dbReference>
<dbReference type="Pfam" id="PF00239">
    <property type="entry name" value="Resolvase"/>
    <property type="match status" value="1"/>
</dbReference>
<dbReference type="InterPro" id="IPR006118">
    <property type="entry name" value="Recombinase_CS"/>
</dbReference>
<dbReference type="PANTHER" id="PTHR30461:SF2">
    <property type="entry name" value="SERINE RECOMBINASE PINE-RELATED"/>
    <property type="match status" value="1"/>
</dbReference>
<evidence type="ECO:0000256" key="1">
    <source>
        <dbReference type="ARBA" id="ARBA00009913"/>
    </source>
</evidence>
<name>A0A7C9HH79_9MICO</name>
<evidence type="ECO:0000256" key="3">
    <source>
        <dbReference type="ARBA" id="ARBA00023125"/>
    </source>
</evidence>
<feature type="active site" description="O-(5'-phospho-DNA)-serine intermediate" evidence="5 6">
    <location>
        <position position="12"/>
    </location>
</feature>
<keyword evidence="3" id="KW-0238">DNA-binding</keyword>
<evidence type="ECO:0000256" key="4">
    <source>
        <dbReference type="ARBA" id="ARBA00023172"/>
    </source>
</evidence>
<evidence type="ECO:0000313" key="9">
    <source>
        <dbReference type="Proteomes" id="UP000480122"/>
    </source>
</evidence>
<comment type="similarity">
    <text evidence="1">Belongs to the site-specific recombinase resolvase family.</text>
</comment>